<feature type="chain" id="PRO_5010381231" evidence="5">
    <location>
        <begin position="36"/>
        <end position="503"/>
    </location>
</feature>
<keyword evidence="1 5" id="KW-0732">Signal</keyword>
<dbReference type="SMART" id="SM00191">
    <property type="entry name" value="Int_alpha"/>
    <property type="match status" value="6"/>
</dbReference>
<evidence type="ECO:0000256" key="1">
    <source>
        <dbReference type="ARBA" id="ARBA00022729"/>
    </source>
</evidence>
<sequence length="503" mass="49713">MSLSGTARVRVFTSAAVVVALVAAGGALGAGAASAAPAATAGSAASGTSTSAAPVSPTVHRSDFLGNGYNDLALGAPGGTVSGKAGAGYVVVTFGSRSGLQPARRVVLTQGHGGIPGTPTANAGFGSALAVGDFNGDGYTDLAIGAPGDAGGKGSVTIVFGSAHGFTHATRVVGTARLGTALAAGDVARTGRAQLLATQTPSNFGELDRFSVPRHGYTVHKEADQGIYGSTAIAVGDMNGDGYADVVASFAEVGGSMALAYYPGSAHGVVASKVQVRMYEGGADMAMADLNHDGRADLVVGKPLPPFGGCAQDSTGGSVSVWYGKRSVGLGAAPSQTITERTAGMPGGAWAQCDEFGSSVALGDVNGDGWLDLAVGAQQKTVNGHTRAGAVTILRGGPKGFTTKGAQFLTLSTAGLHARAGDNSQFGWMVDLADFNHDGHADLAATAIGQGETSPGWPFYGDGSLSLVTGTVGGLAPSRAAYLTPASFGAPAHAALFGWVLAR</sequence>
<dbReference type="eggNOG" id="COG5555">
    <property type="taxonomic scope" value="Bacteria"/>
</dbReference>
<dbReference type="GO" id="GO:0008305">
    <property type="term" value="C:integrin complex"/>
    <property type="evidence" value="ECO:0007669"/>
    <property type="project" value="InterPro"/>
</dbReference>
<dbReference type="InterPro" id="IPR028994">
    <property type="entry name" value="Integrin_alpha_N"/>
</dbReference>
<dbReference type="STRING" id="235985.SAMN05414137_109270"/>
<keyword evidence="7" id="KW-1185">Reference proteome</keyword>
<dbReference type="GO" id="GO:0007155">
    <property type="term" value="P:cell adhesion"/>
    <property type="evidence" value="ECO:0007669"/>
    <property type="project" value="InterPro"/>
</dbReference>
<dbReference type="Pfam" id="PF01839">
    <property type="entry name" value="FG-GAP"/>
    <property type="match status" value="2"/>
</dbReference>
<proteinExistence type="predicted"/>
<dbReference type="PANTHER" id="PTHR23221">
    <property type="entry name" value="GLYCOSYLPHOSPHATIDYLINOSITOL PHOSPHOLIPASE D"/>
    <property type="match status" value="1"/>
</dbReference>
<accession>A0A1H7QXK5</accession>
<dbReference type="InterPro" id="IPR013519">
    <property type="entry name" value="Int_alpha_beta-p"/>
</dbReference>
<reference evidence="7" key="1">
    <citation type="submission" date="2016-10" db="EMBL/GenBank/DDBJ databases">
        <authorList>
            <person name="Varghese N."/>
        </authorList>
    </citation>
    <scope>NUCLEOTIDE SEQUENCE [LARGE SCALE GENOMIC DNA]</scope>
    <source>
        <strain evidence="7">DSM 45096 / BCRC 16803 / CGMCC 4.1857 / CIP 109030 / JCM 12277 / KCTC 19219 / NBRC 100920 / 33214</strain>
    </source>
</reference>
<name>A0A1H7QXK5_STRJI</name>
<protein>
    <submittedName>
        <fullName evidence="6">FG-GAP repeat-containing protein</fullName>
    </submittedName>
</protein>
<evidence type="ECO:0000313" key="7">
    <source>
        <dbReference type="Proteomes" id="UP000183015"/>
    </source>
</evidence>
<dbReference type="PANTHER" id="PTHR23221:SF7">
    <property type="entry name" value="PHOSPHATIDYLINOSITOL-GLYCAN-SPECIFIC PHOSPHOLIPASE D"/>
    <property type="match status" value="1"/>
</dbReference>
<dbReference type="PRINTS" id="PR01185">
    <property type="entry name" value="INTEGRINA"/>
</dbReference>
<evidence type="ECO:0000256" key="4">
    <source>
        <dbReference type="ARBA" id="ARBA00023180"/>
    </source>
</evidence>
<dbReference type="Pfam" id="PF13517">
    <property type="entry name" value="FG-GAP_3"/>
    <property type="match status" value="1"/>
</dbReference>
<dbReference type="EMBL" id="FOAZ01000009">
    <property type="protein sequence ID" value="SEL52662.1"/>
    <property type="molecule type" value="Genomic_DNA"/>
</dbReference>
<dbReference type="AlphaFoldDB" id="A0A1H7QXK5"/>
<evidence type="ECO:0000313" key="6">
    <source>
        <dbReference type="EMBL" id="SEL52662.1"/>
    </source>
</evidence>
<feature type="signal peptide" evidence="5">
    <location>
        <begin position="1"/>
        <end position="35"/>
    </location>
</feature>
<dbReference type="Proteomes" id="UP000183015">
    <property type="component" value="Unassembled WGS sequence"/>
</dbReference>
<keyword evidence="2" id="KW-0677">Repeat</keyword>
<evidence type="ECO:0000256" key="2">
    <source>
        <dbReference type="ARBA" id="ARBA00022737"/>
    </source>
</evidence>
<gene>
    <name evidence="6" type="ORF">SAMN05414137_109270</name>
</gene>
<dbReference type="SUPFAM" id="SSF69318">
    <property type="entry name" value="Integrin alpha N-terminal domain"/>
    <property type="match status" value="1"/>
</dbReference>
<keyword evidence="4" id="KW-0325">Glycoprotein</keyword>
<organism evidence="6 7">
    <name type="scientific">Streptacidiphilus jiangxiensis</name>
    <dbReference type="NCBI Taxonomy" id="235985"/>
    <lineage>
        <taxon>Bacteria</taxon>
        <taxon>Bacillati</taxon>
        <taxon>Actinomycetota</taxon>
        <taxon>Actinomycetes</taxon>
        <taxon>Kitasatosporales</taxon>
        <taxon>Streptomycetaceae</taxon>
        <taxon>Streptacidiphilus</taxon>
    </lineage>
</organism>
<dbReference type="Gene3D" id="2.130.10.130">
    <property type="entry name" value="Integrin alpha, N-terminal"/>
    <property type="match status" value="3"/>
</dbReference>
<dbReference type="PROSITE" id="PS51470">
    <property type="entry name" value="FG_GAP"/>
    <property type="match status" value="2"/>
</dbReference>
<dbReference type="InterPro" id="IPR013517">
    <property type="entry name" value="FG-GAP"/>
</dbReference>
<dbReference type="GO" id="GO:0016787">
    <property type="term" value="F:hydrolase activity"/>
    <property type="evidence" value="ECO:0007669"/>
    <property type="project" value="UniProtKB-KW"/>
</dbReference>
<evidence type="ECO:0000256" key="3">
    <source>
        <dbReference type="ARBA" id="ARBA00022801"/>
    </source>
</evidence>
<evidence type="ECO:0000256" key="5">
    <source>
        <dbReference type="SAM" id="SignalP"/>
    </source>
</evidence>
<dbReference type="InterPro" id="IPR000413">
    <property type="entry name" value="Integrin_alpha"/>
</dbReference>
<keyword evidence="3" id="KW-0378">Hydrolase</keyword>